<reference evidence="1" key="1">
    <citation type="submission" date="2021-06" db="EMBL/GenBank/DDBJ databases">
        <authorList>
            <person name="Kallberg Y."/>
            <person name="Tangrot J."/>
            <person name="Rosling A."/>
        </authorList>
    </citation>
    <scope>NUCLEOTIDE SEQUENCE</scope>
    <source>
        <strain evidence="1">BR232B</strain>
    </source>
</reference>
<organism evidence="1 2">
    <name type="scientific">Paraglomus brasilianum</name>
    <dbReference type="NCBI Taxonomy" id="144538"/>
    <lineage>
        <taxon>Eukaryota</taxon>
        <taxon>Fungi</taxon>
        <taxon>Fungi incertae sedis</taxon>
        <taxon>Mucoromycota</taxon>
        <taxon>Glomeromycotina</taxon>
        <taxon>Glomeromycetes</taxon>
        <taxon>Paraglomerales</taxon>
        <taxon>Paraglomeraceae</taxon>
        <taxon>Paraglomus</taxon>
    </lineage>
</organism>
<comment type="caution">
    <text evidence="1">The sequence shown here is derived from an EMBL/GenBank/DDBJ whole genome shotgun (WGS) entry which is preliminary data.</text>
</comment>
<protein>
    <submittedName>
        <fullName evidence="1">2120_t:CDS:1</fullName>
    </submittedName>
</protein>
<dbReference type="Proteomes" id="UP000789739">
    <property type="component" value="Unassembled WGS sequence"/>
</dbReference>
<accession>A0A9N9FYX9</accession>
<keyword evidence="2" id="KW-1185">Reference proteome</keyword>
<dbReference type="AlphaFoldDB" id="A0A9N9FYX9"/>
<gene>
    <name evidence="1" type="ORF">PBRASI_LOCUS6048</name>
</gene>
<sequence>MEVKSLKRTITIKTVFVCCTILLILWFLNEAGTFSDHVSSVSDYTCPDIKDEPSPNNEVKIPEPPFTIVTGASGNHFCAVHAWLYRTYTAVNLAFSNAARPRVIVYNLGLSPWQISMLNSLQSAGVFTELRTFNYSKYPDFWLLANSRGQYAWKPGIVGEVAKDYPGIILWLDAGTLVRTSMLQNIEKRLEENKGFMSPTSSGSFFRWTHRGVFEYFNVPIPKELKSIHNCNGAAFAIDTRTAGKILTDFVDCALHKECIAPPGSSRKNHRQDQALLTYIAAREGYFCNETTESFGVLTHKDRACAESIVRFETLNFVPWQIAEEEREAVRSYKRENRKAGEWWDIVWEAIP</sequence>
<dbReference type="PANTHER" id="PTHR31389:SF4">
    <property type="entry name" value="LD39211P"/>
    <property type="match status" value="1"/>
</dbReference>
<dbReference type="OrthoDB" id="5954868at2759"/>
<evidence type="ECO:0000313" key="1">
    <source>
        <dbReference type="EMBL" id="CAG8569989.1"/>
    </source>
</evidence>
<evidence type="ECO:0000313" key="2">
    <source>
        <dbReference type="Proteomes" id="UP000789739"/>
    </source>
</evidence>
<name>A0A9N9FYX9_9GLOM</name>
<dbReference type="EMBL" id="CAJVPI010000764">
    <property type="protein sequence ID" value="CAG8569989.1"/>
    <property type="molecule type" value="Genomic_DNA"/>
</dbReference>
<proteinExistence type="predicted"/>
<dbReference type="PANTHER" id="PTHR31389">
    <property type="entry name" value="LD39211P"/>
    <property type="match status" value="1"/>
</dbReference>